<evidence type="ECO:0000313" key="4">
    <source>
        <dbReference type="Proteomes" id="UP000028712"/>
    </source>
</evidence>
<keyword evidence="1" id="KW-0175">Coiled coil</keyword>
<dbReference type="EMBL" id="MUGY01000037">
    <property type="protein sequence ID" value="OXA87713.1"/>
    <property type="molecule type" value="Genomic_DNA"/>
</dbReference>
<keyword evidence="5" id="KW-1185">Reference proteome</keyword>
<dbReference type="InterPro" id="IPR036097">
    <property type="entry name" value="HisK_dim/P_sf"/>
</dbReference>
<gene>
    <name evidence="3" type="ORF">B0A62_22600</name>
    <name evidence="2" type="ORF">IW20_18390</name>
</gene>
<dbReference type="RefSeq" id="WP_035625474.1">
    <property type="nucleotide sequence ID" value="NZ_JBEWQG010000033.1"/>
</dbReference>
<reference evidence="2 4" key="1">
    <citation type="submission" date="2014-07" db="EMBL/GenBank/DDBJ databases">
        <title>Genome of Flavobacterium hydatis DSM 2063.</title>
        <authorList>
            <person name="Pipes S.E."/>
            <person name="Stropko S.J."/>
            <person name="Newman J.D."/>
        </authorList>
    </citation>
    <scope>NUCLEOTIDE SEQUENCE [LARGE SCALE GENOMIC DNA]</scope>
    <source>
        <strain evidence="2 4">DSM 2063</strain>
    </source>
</reference>
<dbReference type="OrthoDB" id="9766459at2"/>
<dbReference type="STRING" id="991.IW20_18390"/>
<evidence type="ECO:0000313" key="3">
    <source>
        <dbReference type="EMBL" id="OXA87713.1"/>
    </source>
</evidence>
<organism evidence="2 4">
    <name type="scientific">Flavobacterium hydatis</name>
    <name type="common">Cytophaga aquatilis</name>
    <dbReference type="NCBI Taxonomy" id="991"/>
    <lineage>
        <taxon>Bacteria</taxon>
        <taxon>Pseudomonadati</taxon>
        <taxon>Bacteroidota</taxon>
        <taxon>Flavobacteriia</taxon>
        <taxon>Flavobacteriales</taxon>
        <taxon>Flavobacteriaceae</taxon>
        <taxon>Flavobacterium</taxon>
    </lineage>
</organism>
<protein>
    <submittedName>
        <fullName evidence="2">Uncharacterized protein</fullName>
    </submittedName>
</protein>
<feature type="coiled-coil region" evidence="1">
    <location>
        <begin position="7"/>
        <end position="53"/>
    </location>
</feature>
<proteinExistence type="predicted"/>
<dbReference type="Proteomes" id="UP000028712">
    <property type="component" value="Unassembled WGS sequence"/>
</dbReference>
<comment type="caution">
    <text evidence="2">The sequence shown here is derived from an EMBL/GenBank/DDBJ whole genome shotgun (WGS) entry which is preliminary data.</text>
</comment>
<dbReference type="EMBL" id="JPRM01000030">
    <property type="protein sequence ID" value="KFF12636.1"/>
    <property type="molecule type" value="Genomic_DNA"/>
</dbReference>
<dbReference type="SUPFAM" id="SSF47384">
    <property type="entry name" value="Homodimeric domain of signal transducing histidine kinase"/>
    <property type="match status" value="1"/>
</dbReference>
<dbReference type="Proteomes" id="UP000198424">
    <property type="component" value="Unassembled WGS sequence"/>
</dbReference>
<name>A0A086A7H2_FLAHY</name>
<dbReference type="AlphaFoldDB" id="A0A086A7H2"/>
<evidence type="ECO:0000256" key="1">
    <source>
        <dbReference type="SAM" id="Coils"/>
    </source>
</evidence>
<dbReference type="GO" id="GO:0000155">
    <property type="term" value="F:phosphorelay sensor kinase activity"/>
    <property type="evidence" value="ECO:0007669"/>
    <property type="project" value="InterPro"/>
</dbReference>
<evidence type="ECO:0000313" key="2">
    <source>
        <dbReference type="EMBL" id="KFF12636.1"/>
    </source>
</evidence>
<evidence type="ECO:0000313" key="5">
    <source>
        <dbReference type="Proteomes" id="UP000198424"/>
    </source>
</evidence>
<sequence>MDQDIILDKLKKAKQELIFNHEELQRCTKDLKIANVNLNIREKEKELNMEEFNSGLEQMMFAISHKVRKSVANILGLSKLLCEDVNLGNNELKEILLLIIQSAESLNASTEELSKFICIKRRTDI</sequence>
<accession>A0A086A7H2</accession>
<reference evidence="3 5" key="2">
    <citation type="submission" date="2016-11" db="EMBL/GenBank/DDBJ databases">
        <title>Whole genomes of Flavobacteriaceae.</title>
        <authorList>
            <person name="Stine C."/>
            <person name="Li C."/>
            <person name="Tadesse D."/>
        </authorList>
    </citation>
    <scope>NUCLEOTIDE SEQUENCE [LARGE SCALE GENOMIC DNA]</scope>
    <source>
        <strain evidence="3 5">ATCC 29551</strain>
    </source>
</reference>
<dbReference type="Gene3D" id="1.10.287.130">
    <property type="match status" value="1"/>
</dbReference>